<dbReference type="InParanoid" id="D7EKW4"/>
<evidence type="ECO:0000313" key="2">
    <source>
        <dbReference type="Proteomes" id="UP000007266"/>
    </source>
</evidence>
<reference evidence="1 2" key="2">
    <citation type="journal article" date="2010" name="Nucleic Acids Res.">
        <title>BeetleBase in 2010: revisions to provide comprehensive genomic information for Tribolium castaneum.</title>
        <authorList>
            <person name="Kim H.S."/>
            <person name="Murphy T."/>
            <person name="Xia J."/>
            <person name="Caragea D."/>
            <person name="Park Y."/>
            <person name="Beeman R.W."/>
            <person name="Lorenzen M.D."/>
            <person name="Butcher S."/>
            <person name="Manak J.R."/>
            <person name="Brown S.J."/>
        </authorList>
    </citation>
    <scope>NUCLEOTIDE SEQUENCE [LARGE SCALE GENOMIC DNA]</scope>
    <source>
        <strain evidence="1 2">Georgia GA2</strain>
    </source>
</reference>
<protein>
    <submittedName>
        <fullName evidence="1">Uncharacterized protein</fullName>
    </submittedName>
</protein>
<dbReference type="Proteomes" id="UP000007266">
    <property type="component" value="Unassembled WGS sequence"/>
</dbReference>
<evidence type="ECO:0000313" key="1">
    <source>
        <dbReference type="EMBL" id="EFA11715.1"/>
    </source>
</evidence>
<organism evidence="1 2">
    <name type="scientific">Tribolium castaneum</name>
    <name type="common">Red flour beetle</name>
    <dbReference type="NCBI Taxonomy" id="7070"/>
    <lineage>
        <taxon>Eukaryota</taxon>
        <taxon>Metazoa</taxon>
        <taxon>Ecdysozoa</taxon>
        <taxon>Arthropoda</taxon>
        <taxon>Hexapoda</taxon>
        <taxon>Insecta</taxon>
        <taxon>Pterygota</taxon>
        <taxon>Neoptera</taxon>
        <taxon>Endopterygota</taxon>
        <taxon>Coleoptera</taxon>
        <taxon>Polyphaga</taxon>
        <taxon>Cucujiformia</taxon>
        <taxon>Tenebrionidae</taxon>
        <taxon>Tenebrionidae incertae sedis</taxon>
        <taxon>Tribolium</taxon>
    </lineage>
</organism>
<gene>
    <name evidence="1" type="primary">GLEAN_01802</name>
    <name evidence="1" type="ORF">TcasGA2_TC001802</name>
</gene>
<dbReference type="EMBL" id="KQ972202">
    <property type="protein sequence ID" value="EFA11715.1"/>
    <property type="molecule type" value="Genomic_DNA"/>
</dbReference>
<proteinExistence type="predicted"/>
<dbReference type="HOGENOM" id="CLU_2309595_0_0_1"/>
<dbReference type="AlphaFoldDB" id="D7EKW4"/>
<name>D7EKW4_TRICA</name>
<keyword evidence="2" id="KW-1185">Reference proteome</keyword>
<sequence length="100" mass="11553">MNFASFISVHQHKRRHHRKLYMSDLQTSAKKPDVELMTICADVEATAPRNTPFLRNLMITIGATEDVVRHLRVKTVPSNNDYIQFTFIKTMVVELTNLLP</sequence>
<reference evidence="1 2" key="1">
    <citation type="journal article" date="2008" name="Nature">
        <title>The genome of the model beetle and pest Tribolium castaneum.</title>
        <authorList>
            <consortium name="Tribolium Genome Sequencing Consortium"/>
            <person name="Richards S."/>
            <person name="Gibbs R.A."/>
            <person name="Weinstock G.M."/>
            <person name="Brown S.J."/>
            <person name="Denell R."/>
            <person name="Beeman R.W."/>
            <person name="Gibbs R."/>
            <person name="Beeman R.W."/>
            <person name="Brown S.J."/>
            <person name="Bucher G."/>
            <person name="Friedrich M."/>
            <person name="Grimmelikhuijzen C.J."/>
            <person name="Klingler M."/>
            <person name="Lorenzen M."/>
            <person name="Richards S."/>
            <person name="Roth S."/>
            <person name="Schroder R."/>
            <person name="Tautz D."/>
            <person name="Zdobnov E.M."/>
            <person name="Muzny D."/>
            <person name="Gibbs R.A."/>
            <person name="Weinstock G.M."/>
            <person name="Attaway T."/>
            <person name="Bell S."/>
            <person name="Buhay C.J."/>
            <person name="Chandrabose M.N."/>
            <person name="Chavez D."/>
            <person name="Clerk-Blankenburg K.P."/>
            <person name="Cree A."/>
            <person name="Dao M."/>
            <person name="Davis C."/>
            <person name="Chacko J."/>
            <person name="Dinh H."/>
            <person name="Dugan-Rocha S."/>
            <person name="Fowler G."/>
            <person name="Garner T.T."/>
            <person name="Garnes J."/>
            <person name="Gnirke A."/>
            <person name="Hawes A."/>
            <person name="Hernandez J."/>
            <person name="Hines S."/>
            <person name="Holder M."/>
            <person name="Hume J."/>
            <person name="Jhangiani S.N."/>
            <person name="Joshi V."/>
            <person name="Khan Z.M."/>
            <person name="Jackson L."/>
            <person name="Kovar C."/>
            <person name="Kowis A."/>
            <person name="Lee S."/>
            <person name="Lewis L.R."/>
            <person name="Margolis J."/>
            <person name="Morgan M."/>
            <person name="Nazareth L.V."/>
            <person name="Nguyen N."/>
            <person name="Okwuonu G."/>
            <person name="Parker D."/>
            <person name="Richards S."/>
            <person name="Ruiz S.J."/>
            <person name="Santibanez J."/>
            <person name="Savard J."/>
            <person name="Scherer S.E."/>
            <person name="Schneider B."/>
            <person name="Sodergren E."/>
            <person name="Tautz D."/>
            <person name="Vattahil S."/>
            <person name="Villasana D."/>
            <person name="White C.S."/>
            <person name="Wright R."/>
            <person name="Park Y."/>
            <person name="Beeman R.W."/>
            <person name="Lord J."/>
            <person name="Oppert B."/>
            <person name="Lorenzen M."/>
            <person name="Brown S."/>
            <person name="Wang L."/>
            <person name="Savard J."/>
            <person name="Tautz D."/>
            <person name="Richards S."/>
            <person name="Weinstock G."/>
            <person name="Gibbs R.A."/>
            <person name="Liu Y."/>
            <person name="Worley K."/>
            <person name="Weinstock G."/>
            <person name="Elsik C.G."/>
            <person name="Reese J.T."/>
            <person name="Elhaik E."/>
            <person name="Landan G."/>
            <person name="Graur D."/>
            <person name="Arensburger P."/>
            <person name="Atkinson P."/>
            <person name="Beeman R.W."/>
            <person name="Beidler J."/>
            <person name="Brown S.J."/>
            <person name="Demuth J.P."/>
            <person name="Drury D.W."/>
            <person name="Du Y.Z."/>
            <person name="Fujiwara H."/>
            <person name="Lorenzen M."/>
            <person name="Maselli V."/>
            <person name="Osanai M."/>
            <person name="Park Y."/>
            <person name="Robertson H.M."/>
            <person name="Tu Z."/>
            <person name="Wang J.J."/>
            <person name="Wang S."/>
            <person name="Richards S."/>
            <person name="Song H."/>
            <person name="Zhang L."/>
            <person name="Sodergren E."/>
            <person name="Werner D."/>
            <person name="Stanke M."/>
            <person name="Morgenstern B."/>
            <person name="Solovyev V."/>
            <person name="Kosarev P."/>
            <person name="Brown G."/>
            <person name="Chen H.C."/>
            <person name="Ermolaeva O."/>
            <person name="Hlavina W."/>
            <person name="Kapustin Y."/>
            <person name="Kiryutin B."/>
            <person name="Kitts P."/>
            <person name="Maglott D."/>
            <person name="Pruitt K."/>
            <person name="Sapojnikov V."/>
            <person name="Souvorov A."/>
            <person name="Mackey A.J."/>
            <person name="Waterhouse R.M."/>
            <person name="Wyder S."/>
            <person name="Zdobnov E.M."/>
            <person name="Zdobnov E.M."/>
            <person name="Wyder S."/>
            <person name="Kriventseva E.V."/>
            <person name="Kadowaki T."/>
            <person name="Bork P."/>
            <person name="Aranda M."/>
            <person name="Bao R."/>
            <person name="Beermann A."/>
            <person name="Berns N."/>
            <person name="Bolognesi R."/>
            <person name="Bonneton F."/>
            <person name="Bopp D."/>
            <person name="Brown S.J."/>
            <person name="Bucher G."/>
            <person name="Butts T."/>
            <person name="Chaumot A."/>
            <person name="Denell R.E."/>
            <person name="Ferrier D.E."/>
            <person name="Friedrich M."/>
            <person name="Gordon C.M."/>
            <person name="Jindra M."/>
            <person name="Klingler M."/>
            <person name="Lan Q."/>
            <person name="Lattorff H.M."/>
            <person name="Laudet V."/>
            <person name="von Levetsow C."/>
            <person name="Liu Z."/>
            <person name="Lutz R."/>
            <person name="Lynch J.A."/>
            <person name="da Fonseca R.N."/>
            <person name="Posnien N."/>
            <person name="Reuter R."/>
            <person name="Roth S."/>
            <person name="Savard J."/>
            <person name="Schinko J.B."/>
            <person name="Schmitt C."/>
            <person name="Schoppmeier M."/>
            <person name="Schroder R."/>
            <person name="Shippy T.D."/>
            <person name="Simonnet F."/>
            <person name="Marques-Souza H."/>
            <person name="Tautz D."/>
            <person name="Tomoyasu Y."/>
            <person name="Trauner J."/>
            <person name="Van der Zee M."/>
            <person name="Vervoort M."/>
            <person name="Wittkopp N."/>
            <person name="Wimmer E.A."/>
            <person name="Yang X."/>
            <person name="Jones A.K."/>
            <person name="Sattelle D.B."/>
            <person name="Ebert P.R."/>
            <person name="Nelson D."/>
            <person name="Scott J.G."/>
            <person name="Beeman R.W."/>
            <person name="Muthukrishnan S."/>
            <person name="Kramer K.J."/>
            <person name="Arakane Y."/>
            <person name="Beeman R.W."/>
            <person name="Zhu Q."/>
            <person name="Hogenkamp D."/>
            <person name="Dixit R."/>
            <person name="Oppert B."/>
            <person name="Jiang H."/>
            <person name="Zou Z."/>
            <person name="Marshall J."/>
            <person name="Elpidina E."/>
            <person name="Vinokurov K."/>
            <person name="Oppert C."/>
            <person name="Zou Z."/>
            <person name="Evans J."/>
            <person name="Lu Z."/>
            <person name="Zhao P."/>
            <person name="Sumathipala N."/>
            <person name="Altincicek B."/>
            <person name="Vilcinskas A."/>
            <person name="Williams M."/>
            <person name="Hultmark D."/>
            <person name="Hetru C."/>
            <person name="Jiang H."/>
            <person name="Grimmelikhuijzen C.J."/>
            <person name="Hauser F."/>
            <person name="Cazzamali G."/>
            <person name="Williamson M."/>
            <person name="Park Y."/>
            <person name="Li B."/>
            <person name="Tanaka Y."/>
            <person name="Predel R."/>
            <person name="Neupert S."/>
            <person name="Schachtner J."/>
            <person name="Verleyen P."/>
            <person name="Raible F."/>
            <person name="Bork P."/>
            <person name="Friedrich M."/>
            <person name="Walden K.K."/>
            <person name="Robertson H.M."/>
            <person name="Angeli S."/>
            <person name="Foret S."/>
            <person name="Bucher G."/>
            <person name="Schuetz S."/>
            <person name="Maleszka R."/>
            <person name="Wimmer E.A."/>
            <person name="Beeman R.W."/>
            <person name="Lorenzen M."/>
            <person name="Tomoyasu Y."/>
            <person name="Miller S.C."/>
            <person name="Grossmann D."/>
            <person name="Bucher G."/>
        </authorList>
    </citation>
    <scope>NUCLEOTIDE SEQUENCE [LARGE SCALE GENOMIC DNA]</scope>
    <source>
        <strain evidence="1 2">Georgia GA2</strain>
    </source>
</reference>
<accession>D7EKW4</accession>